<dbReference type="EMBL" id="LAQL01000005">
    <property type="protein sequence ID" value="KLN61096.1"/>
    <property type="molecule type" value="Genomic_DNA"/>
</dbReference>
<dbReference type="Pfam" id="PF00857">
    <property type="entry name" value="Isochorismatase"/>
    <property type="match status" value="1"/>
</dbReference>
<name>A0A0H2MFV6_9PROT</name>
<dbReference type="Proteomes" id="UP000035444">
    <property type="component" value="Unassembled WGS sequence"/>
</dbReference>
<dbReference type="OrthoDB" id="9796958at2"/>
<dbReference type="PANTHER" id="PTHR14119:SF3">
    <property type="entry name" value="ISOCHORISMATASE DOMAIN-CONTAINING PROTEIN 2"/>
    <property type="match status" value="1"/>
</dbReference>
<dbReference type="InterPro" id="IPR050993">
    <property type="entry name" value="Isochorismatase_domain"/>
</dbReference>
<dbReference type="PANTHER" id="PTHR14119">
    <property type="entry name" value="HYDROLASE"/>
    <property type="match status" value="1"/>
</dbReference>
<dbReference type="Gene3D" id="3.40.50.850">
    <property type="entry name" value="Isochorismatase-like"/>
    <property type="match status" value="1"/>
</dbReference>
<dbReference type="PATRIC" id="fig|1489064.4.peg.2851"/>
<dbReference type="AlphaFoldDB" id="A0A0H2MFV6"/>
<proteinExistence type="predicted"/>
<evidence type="ECO:0000313" key="3">
    <source>
        <dbReference type="Proteomes" id="UP000035444"/>
    </source>
</evidence>
<dbReference type="InterPro" id="IPR000868">
    <property type="entry name" value="Isochorismatase-like_dom"/>
</dbReference>
<feature type="domain" description="Isochorismatase-like" evidence="1">
    <location>
        <begin position="9"/>
        <end position="157"/>
    </location>
</feature>
<sequence>MLMSVDDSVVVVIDVQERLAPAIPELQAILKANELILKTASELSVPVLVTEQYPKGLGHTVEQLRDFYAEKNVFEKISFSSAGCASFMTALKETGRRQVIVTGIEAHVCVQQTVLELLADRFDVFVVADAIGSRVDDNRKLALERMIRSGAEVVSSEMVMFEMLKKAGTPEFKKLSNLLKEND</sequence>
<protein>
    <recommendedName>
        <fullName evidence="1">Isochorismatase-like domain-containing protein</fullName>
    </recommendedName>
</protein>
<organism evidence="2 3">
    <name type="scientific">Kiloniella spongiae</name>
    <dbReference type="NCBI Taxonomy" id="1489064"/>
    <lineage>
        <taxon>Bacteria</taxon>
        <taxon>Pseudomonadati</taxon>
        <taxon>Pseudomonadota</taxon>
        <taxon>Alphaproteobacteria</taxon>
        <taxon>Rhodospirillales</taxon>
        <taxon>Kiloniellaceae</taxon>
        <taxon>Kiloniella</taxon>
    </lineage>
</organism>
<accession>A0A0H2MFV6</accession>
<dbReference type="InterPro" id="IPR036380">
    <property type="entry name" value="Isochorismatase-like_sf"/>
</dbReference>
<dbReference type="STRING" id="1489064.WH96_07945"/>
<keyword evidence="3" id="KW-1185">Reference proteome</keyword>
<gene>
    <name evidence="2" type="ORF">WH96_07945</name>
</gene>
<evidence type="ECO:0000259" key="1">
    <source>
        <dbReference type="Pfam" id="PF00857"/>
    </source>
</evidence>
<reference evidence="2 3" key="1">
    <citation type="submission" date="2015-03" db="EMBL/GenBank/DDBJ databases">
        <title>Genome Sequence of Kiloniella spongiae MEBiC09566, isolated from a marine sponge.</title>
        <authorList>
            <person name="Shao Z."/>
            <person name="Wang L."/>
            <person name="Li X."/>
        </authorList>
    </citation>
    <scope>NUCLEOTIDE SEQUENCE [LARGE SCALE GENOMIC DNA]</scope>
    <source>
        <strain evidence="2 3">MEBiC09566</strain>
    </source>
</reference>
<evidence type="ECO:0000313" key="2">
    <source>
        <dbReference type="EMBL" id="KLN61096.1"/>
    </source>
</evidence>
<dbReference type="CDD" id="cd01012">
    <property type="entry name" value="YcaC_related"/>
    <property type="match status" value="1"/>
</dbReference>
<dbReference type="SUPFAM" id="SSF52499">
    <property type="entry name" value="Isochorismatase-like hydrolases"/>
    <property type="match status" value="1"/>
</dbReference>
<comment type="caution">
    <text evidence="2">The sequence shown here is derived from an EMBL/GenBank/DDBJ whole genome shotgun (WGS) entry which is preliminary data.</text>
</comment>